<dbReference type="InterPro" id="IPR029052">
    <property type="entry name" value="Metallo-depent_PP-like"/>
</dbReference>
<reference evidence="7" key="1">
    <citation type="submission" date="2016-01" db="EMBL/GenBank/DDBJ databases">
        <authorList>
            <person name="Mitreva M."/>
            <person name="Pepin K.H."/>
            <person name="Mihindukulasuriya K.A."/>
            <person name="Fulton R."/>
            <person name="Fronick C."/>
            <person name="O'Laughlin M."/>
            <person name="Miner T."/>
            <person name="Herter B."/>
            <person name="Rosa B.A."/>
            <person name="Cordes M."/>
            <person name="Tomlinson C."/>
            <person name="Wollam A."/>
            <person name="Palsikar V.B."/>
            <person name="Mardis E.R."/>
            <person name="Wilson R.K."/>
        </authorList>
    </citation>
    <scope>NUCLEOTIDE SEQUENCE [LARGE SCALE GENOMIC DNA]</scope>
    <source>
        <strain evidence="7">KA00683</strain>
    </source>
</reference>
<dbReference type="Pfam" id="PF02872">
    <property type="entry name" value="5_nucleotid_C"/>
    <property type="match status" value="1"/>
</dbReference>
<dbReference type="GO" id="GO:0009166">
    <property type="term" value="P:nucleotide catabolic process"/>
    <property type="evidence" value="ECO:0007669"/>
    <property type="project" value="InterPro"/>
</dbReference>
<dbReference type="PROSITE" id="PS00785">
    <property type="entry name" value="5_NUCLEOTIDASE_1"/>
    <property type="match status" value="1"/>
</dbReference>
<dbReference type="AlphaFoldDB" id="A0A134B460"/>
<dbReference type="InterPro" id="IPR004843">
    <property type="entry name" value="Calcineurin-like_PHP"/>
</dbReference>
<dbReference type="OrthoDB" id="9775118at2"/>
<dbReference type="SUPFAM" id="SSF56300">
    <property type="entry name" value="Metallo-dependent phosphatases"/>
    <property type="match status" value="1"/>
</dbReference>
<dbReference type="InterPro" id="IPR006179">
    <property type="entry name" value="5_nucleotidase/apyrase"/>
</dbReference>
<dbReference type="Gene3D" id="3.90.780.10">
    <property type="entry name" value="5'-Nucleotidase, C-terminal domain"/>
    <property type="match status" value="1"/>
</dbReference>
<gene>
    <name evidence="6" type="ORF">HMPREF3185_01619</name>
</gene>
<dbReference type="STRING" id="322095.HMPREF3185_01619"/>
<dbReference type="PANTHER" id="PTHR11575">
    <property type="entry name" value="5'-NUCLEOTIDASE-RELATED"/>
    <property type="match status" value="1"/>
</dbReference>
<keyword evidence="2" id="KW-0732">Signal</keyword>
<feature type="domain" description="5'-Nucleotidase C-terminal" evidence="5">
    <location>
        <begin position="363"/>
        <end position="523"/>
    </location>
</feature>
<dbReference type="Gene3D" id="3.60.21.10">
    <property type="match status" value="1"/>
</dbReference>
<feature type="domain" description="Calcineurin-like phosphoesterase" evidence="4">
    <location>
        <begin position="42"/>
        <end position="267"/>
    </location>
</feature>
<evidence type="ECO:0000259" key="5">
    <source>
        <dbReference type="Pfam" id="PF02872"/>
    </source>
</evidence>
<proteinExistence type="inferred from homology"/>
<keyword evidence="3" id="KW-0378">Hydrolase</keyword>
<keyword evidence="7" id="KW-1185">Reference proteome</keyword>
<dbReference type="PRINTS" id="PR01607">
    <property type="entry name" value="APYRASEFAMLY"/>
</dbReference>
<dbReference type="Proteomes" id="UP000070224">
    <property type="component" value="Unassembled WGS sequence"/>
</dbReference>
<name>A0A134B460_9PORP</name>
<dbReference type="InterPro" id="IPR036907">
    <property type="entry name" value="5'-Nucleotdase_C_sf"/>
</dbReference>
<evidence type="ECO:0000313" key="6">
    <source>
        <dbReference type="EMBL" id="KXB74727.1"/>
    </source>
</evidence>
<dbReference type="InterPro" id="IPR006146">
    <property type="entry name" value="5'-Nucleotdase_CS"/>
</dbReference>
<dbReference type="GO" id="GO:0030288">
    <property type="term" value="C:outer membrane-bounded periplasmic space"/>
    <property type="evidence" value="ECO:0007669"/>
    <property type="project" value="TreeGrafter"/>
</dbReference>
<dbReference type="GO" id="GO:0000166">
    <property type="term" value="F:nucleotide binding"/>
    <property type="evidence" value="ECO:0007669"/>
    <property type="project" value="UniProtKB-KW"/>
</dbReference>
<keyword evidence="3" id="KW-0547">Nucleotide-binding</keyword>
<dbReference type="PANTHER" id="PTHR11575:SF6">
    <property type="entry name" value="2',3'-CYCLIC-NUCLEOTIDE 2'-PHOSPHODIESTERASE_3'-NUCLEOTIDASE"/>
    <property type="match status" value="1"/>
</dbReference>
<comment type="caution">
    <text evidence="6">The sequence shown here is derived from an EMBL/GenBank/DDBJ whole genome shotgun (WGS) entry which is preliminary data.</text>
</comment>
<evidence type="ECO:0000256" key="1">
    <source>
        <dbReference type="ARBA" id="ARBA00006654"/>
    </source>
</evidence>
<sequence>MNSSLKTSILSPVRWVGVLVLFFLLGSVAWAQKTPRVTQHKLRILHTTDIHGNIFPYDFLNDRPGTGSMSRLSTVLREIRRTDPETLLLDAGDLLQGEPPTYYYNYVDTLSTHIVSSAMNYLGYDAVAMGNHDIEPGHSVFDKWGRECKFPLIAANIISDKTGEPYFKPYHVFTRAGLRVAVLGFTTPAIPQWVPAHLWEGLHFDDILSSAAHWVPLIQQREKPDLLVVLMHSGLENDNPDYLENAGRALANKGMGIDLLLIGHDHRQELEWIRPEGSTTDSVLLINPANHLDRVADIQITVRKEGGRVISKQLVPSFISLEGVEPDSVFLRHFAQEYAAVNDYLATEVGELASEVRGEDALFGTTPYMDVIHRMQLESVNAEISFAAPLKTSAVLSAGKVYVRDLFKFCPFSNFLYAMQLTGREIRGYLEHSYAGWAATSITEDGGLIRLRTGAQPTDKYKTFVPPYNYSAAQGIDYTVDLSKPEGERVTILRLTGHSEPFDLDRTYRVAVNSYRAGGAGGMLTTGAGIAKEDLSKRIVGATSHDQSYYLAEFFRRHKVVRPVDPKNWRFLPEDWAKAAAERSRAFLFPKK</sequence>
<dbReference type="PATRIC" id="fig|322095.3.peg.1595"/>
<dbReference type="RefSeq" id="WP_060935761.1">
    <property type="nucleotide sequence ID" value="NZ_KQ960459.1"/>
</dbReference>
<dbReference type="EMBL" id="LSDK01000113">
    <property type="protein sequence ID" value="KXB74727.1"/>
    <property type="molecule type" value="Genomic_DNA"/>
</dbReference>
<evidence type="ECO:0000259" key="4">
    <source>
        <dbReference type="Pfam" id="PF00149"/>
    </source>
</evidence>
<dbReference type="SUPFAM" id="SSF55816">
    <property type="entry name" value="5'-nucleotidase (syn. UDP-sugar hydrolase), C-terminal domain"/>
    <property type="match status" value="1"/>
</dbReference>
<dbReference type="InterPro" id="IPR008334">
    <property type="entry name" value="5'-Nucleotdase_C"/>
</dbReference>
<evidence type="ECO:0000313" key="7">
    <source>
        <dbReference type="Proteomes" id="UP000070224"/>
    </source>
</evidence>
<dbReference type="GO" id="GO:0046872">
    <property type="term" value="F:metal ion binding"/>
    <property type="evidence" value="ECO:0007669"/>
    <property type="project" value="InterPro"/>
</dbReference>
<organism evidence="6 7">
    <name type="scientific">Porphyromonas somerae</name>
    <dbReference type="NCBI Taxonomy" id="322095"/>
    <lineage>
        <taxon>Bacteria</taxon>
        <taxon>Pseudomonadati</taxon>
        <taxon>Bacteroidota</taxon>
        <taxon>Bacteroidia</taxon>
        <taxon>Bacteroidales</taxon>
        <taxon>Porphyromonadaceae</taxon>
        <taxon>Porphyromonas</taxon>
    </lineage>
</organism>
<dbReference type="GO" id="GO:0016788">
    <property type="term" value="F:hydrolase activity, acting on ester bonds"/>
    <property type="evidence" value="ECO:0007669"/>
    <property type="project" value="InterPro"/>
</dbReference>
<comment type="similarity">
    <text evidence="1 3">Belongs to the 5'-nucleotidase family.</text>
</comment>
<accession>A0A134B460</accession>
<dbReference type="Pfam" id="PF00149">
    <property type="entry name" value="Metallophos"/>
    <property type="match status" value="1"/>
</dbReference>
<protein>
    <submittedName>
        <fullName evidence="6">5'-nucleotidase protein</fullName>
    </submittedName>
</protein>
<evidence type="ECO:0000256" key="3">
    <source>
        <dbReference type="RuleBase" id="RU362119"/>
    </source>
</evidence>
<evidence type="ECO:0000256" key="2">
    <source>
        <dbReference type="ARBA" id="ARBA00022729"/>
    </source>
</evidence>